<dbReference type="SUPFAM" id="SSF54523">
    <property type="entry name" value="Pili subunits"/>
    <property type="match status" value="1"/>
</dbReference>
<dbReference type="InterPro" id="IPR012902">
    <property type="entry name" value="N_methyl_site"/>
</dbReference>
<reference evidence="2" key="1">
    <citation type="submission" date="2018-06" db="EMBL/GenBank/DDBJ databases">
        <authorList>
            <person name="Zhirakovskaya E."/>
        </authorList>
    </citation>
    <scope>NUCLEOTIDE SEQUENCE</scope>
</reference>
<dbReference type="NCBIfam" id="TIGR02532">
    <property type="entry name" value="IV_pilin_GFxxxE"/>
    <property type="match status" value="1"/>
</dbReference>
<dbReference type="AlphaFoldDB" id="A0A3B1DMA5"/>
<keyword evidence="1" id="KW-0472">Membrane</keyword>
<accession>A0A3B1DMA5</accession>
<evidence type="ECO:0000313" key="2">
    <source>
        <dbReference type="EMBL" id="VAX36080.1"/>
    </source>
</evidence>
<dbReference type="EMBL" id="UOGJ01000080">
    <property type="protein sequence ID" value="VAX36080.1"/>
    <property type="molecule type" value="Genomic_DNA"/>
</dbReference>
<evidence type="ECO:0000256" key="1">
    <source>
        <dbReference type="SAM" id="Phobius"/>
    </source>
</evidence>
<evidence type="ECO:0008006" key="3">
    <source>
        <dbReference type="Google" id="ProtNLM"/>
    </source>
</evidence>
<dbReference type="Pfam" id="PF07963">
    <property type="entry name" value="N_methyl"/>
    <property type="match status" value="1"/>
</dbReference>
<dbReference type="PROSITE" id="PS00409">
    <property type="entry name" value="PROKAR_NTER_METHYL"/>
    <property type="match status" value="1"/>
</dbReference>
<dbReference type="InterPro" id="IPR045584">
    <property type="entry name" value="Pilin-like"/>
</dbReference>
<name>A0A3B1DMA5_9ZZZZ</name>
<sequence>MKKFFKKSSGFTLIEVLLTLSIFSIIALGLYSVFWHAVTINKRSESLGRIYQEARWALDRMVQDLENSIAYQYGTLYDEKKFFDSDEGGISFVVPSSEGLKVVRYYLEQPNFGAIHRVLVGKRFSSSRDMVINSKQGTEIDYLKREEKLLGKALQTSVTDEEAIETLSIHVKRGGLKFLYAYKEGSDANPDIIWKEQWNGSNYPLSIRIEVIFINNDQNQEDIIFTRDVFLPIGSWGEKKFDLEL</sequence>
<keyword evidence="1" id="KW-1133">Transmembrane helix</keyword>
<protein>
    <recommendedName>
        <fullName evidence="3">Type II secretion system protein J</fullName>
    </recommendedName>
</protein>
<feature type="transmembrane region" description="Helical" evidence="1">
    <location>
        <begin position="12"/>
        <end position="35"/>
    </location>
</feature>
<gene>
    <name evidence="2" type="ORF">MNBD_UNCLBAC01-979</name>
</gene>
<keyword evidence="1" id="KW-0812">Transmembrane</keyword>
<organism evidence="2">
    <name type="scientific">hydrothermal vent metagenome</name>
    <dbReference type="NCBI Taxonomy" id="652676"/>
    <lineage>
        <taxon>unclassified sequences</taxon>
        <taxon>metagenomes</taxon>
        <taxon>ecological metagenomes</taxon>
    </lineage>
</organism>
<proteinExistence type="predicted"/>